<dbReference type="Proteomes" id="UP001281410">
    <property type="component" value="Unassembled WGS sequence"/>
</dbReference>
<evidence type="ECO:0000313" key="3">
    <source>
        <dbReference type="Proteomes" id="UP001281410"/>
    </source>
</evidence>
<dbReference type="PANTHER" id="PTHR36387:SF2">
    <property type="entry name" value="UDP-N-ACETYLMURAMOYL-L-ALANYL-D-GLUTAMATE-2, 6-DIAMINOPIMELATE LIGASE"/>
    <property type="match status" value="1"/>
</dbReference>
<evidence type="ECO:0000313" key="2">
    <source>
        <dbReference type="EMBL" id="KAK3223373.1"/>
    </source>
</evidence>
<sequence>MTLTLRYPWTTALSSAFSDSFFRLMPPAIISISAHFLSMRIAKLTKRCSVSILLRAQRKTPRSSKRGEGKQGEGIQDVAETEPEKESTANVGMLPIDIVELLASREKTVILNDMPPPECLKNSLEFLKKRKTQAVNLDNLKLVSDEGWNQGKERLGDVTNDFLQENEKEAREDRGQNQKGRVRDRLTTKGVVSGVKKDSAVNVNQGHPMMEEEQATKVDFWKGVKNKGKEKWVRISKPRKLMNGCGGQDSLSSMDGQAEEGLFRWGGESSHKANKDGLGGNCAWALRGERPTKENDPVNSSRIEDPLRCSSLESPLMAHLNELEAAFVKANKKLGLIRNPISNRMESEDRRYGSVAVDSRSPSTHYVEASRDDVIETPTETELHAEEGRDTIADRSAEEVSVVEVSPVILSRKKRGNKGGLSSKIHGMKTRKTRNAKNRGGTAPKEDEEEDYRPTEAVVRNEDKQMTCSRK</sequence>
<name>A0AAE0ECJ0_9ROSI</name>
<feature type="compositionally biased region" description="Basic residues" evidence="1">
    <location>
        <begin position="426"/>
        <end position="437"/>
    </location>
</feature>
<keyword evidence="3" id="KW-1185">Reference proteome</keyword>
<gene>
    <name evidence="2" type="ORF">Dsin_010398</name>
</gene>
<proteinExistence type="predicted"/>
<protein>
    <submittedName>
        <fullName evidence="2">Uncharacterized protein</fullName>
    </submittedName>
</protein>
<comment type="caution">
    <text evidence="2">The sequence shown here is derived from an EMBL/GenBank/DDBJ whole genome shotgun (WGS) entry which is preliminary data.</text>
</comment>
<accession>A0AAE0ECJ0</accession>
<feature type="region of interest" description="Disordered" evidence="1">
    <location>
        <begin position="59"/>
        <end position="88"/>
    </location>
</feature>
<reference evidence="2" key="1">
    <citation type="journal article" date="2023" name="Plant J.">
        <title>Genome sequences and population genomics provide insights into the demographic history, inbreeding, and mutation load of two 'living fossil' tree species of Dipteronia.</title>
        <authorList>
            <person name="Feng Y."/>
            <person name="Comes H.P."/>
            <person name="Chen J."/>
            <person name="Zhu S."/>
            <person name="Lu R."/>
            <person name="Zhang X."/>
            <person name="Li P."/>
            <person name="Qiu J."/>
            <person name="Olsen K.M."/>
            <person name="Qiu Y."/>
        </authorList>
    </citation>
    <scope>NUCLEOTIDE SEQUENCE</scope>
    <source>
        <strain evidence="2">NBL</strain>
    </source>
</reference>
<evidence type="ECO:0000256" key="1">
    <source>
        <dbReference type="SAM" id="MobiDB-lite"/>
    </source>
</evidence>
<feature type="region of interest" description="Disordered" evidence="1">
    <location>
        <begin position="413"/>
        <end position="471"/>
    </location>
</feature>
<dbReference type="PANTHER" id="PTHR36387">
    <property type="entry name" value="UDP-N-ACETYLMURAMOYL-L-ALANYL-D-GLUTAMATE-2, 6-DIAMINOPIMELATE LIGASE"/>
    <property type="match status" value="1"/>
</dbReference>
<dbReference type="AlphaFoldDB" id="A0AAE0ECJ0"/>
<organism evidence="2 3">
    <name type="scientific">Dipteronia sinensis</name>
    <dbReference type="NCBI Taxonomy" id="43782"/>
    <lineage>
        <taxon>Eukaryota</taxon>
        <taxon>Viridiplantae</taxon>
        <taxon>Streptophyta</taxon>
        <taxon>Embryophyta</taxon>
        <taxon>Tracheophyta</taxon>
        <taxon>Spermatophyta</taxon>
        <taxon>Magnoliopsida</taxon>
        <taxon>eudicotyledons</taxon>
        <taxon>Gunneridae</taxon>
        <taxon>Pentapetalae</taxon>
        <taxon>rosids</taxon>
        <taxon>malvids</taxon>
        <taxon>Sapindales</taxon>
        <taxon>Sapindaceae</taxon>
        <taxon>Hippocastanoideae</taxon>
        <taxon>Acereae</taxon>
        <taxon>Dipteronia</taxon>
    </lineage>
</organism>
<dbReference type="EMBL" id="JANJYJ010000003">
    <property type="protein sequence ID" value="KAK3223373.1"/>
    <property type="molecule type" value="Genomic_DNA"/>
</dbReference>